<dbReference type="PRINTS" id="PR00455">
    <property type="entry name" value="HTHTETR"/>
</dbReference>
<dbReference type="EMBL" id="SEWW01000010">
    <property type="protein sequence ID" value="NGZ45287.1"/>
    <property type="molecule type" value="Genomic_DNA"/>
</dbReference>
<protein>
    <submittedName>
        <fullName evidence="4">TetR/AcrR family transcriptional regulator</fullName>
    </submittedName>
</protein>
<feature type="DNA-binding region" description="H-T-H motif" evidence="2">
    <location>
        <begin position="31"/>
        <end position="50"/>
    </location>
</feature>
<accession>A0ABX0F1E6</accession>
<organism evidence="4 5">
    <name type="scientific">Aquirufa beregesia</name>
    <dbReference type="NCBI Taxonomy" id="2516556"/>
    <lineage>
        <taxon>Bacteria</taxon>
        <taxon>Pseudomonadati</taxon>
        <taxon>Bacteroidota</taxon>
        <taxon>Cytophagia</taxon>
        <taxon>Cytophagales</taxon>
        <taxon>Flectobacillaceae</taxon>
        <taxon>Aquirufa</taxon>
    </lineage>
</organism>
<dbReference type="PROSITE" id="PS50977">
    <property type="entry name" value="HTH_TETR_2"/>
    <property type="match status" value="1"/>
</dbReference>
<sequence length="222" mass="26339">MKIYQRKGERSREHIILQASDIFNTYGYYITIDEIAKYTGINKSKISNHFSTKESLFIAIADFYIVEIQQYFESITISKEISWKDYVEILSEIMDIQFKYRNAIIFILTAPFKDEALSLHIIESFKGRKHQMIRLFEKLVEDNYLLESVFEEKNFKIFYHQHAVLSVHWLNTYLLFDFNKSYEEVKPTYLAGTISIYKPYLSAKGLAEFESLDLEALLIKKQ</sequence>
<dbReference type="Gene3D" id="1.10.357.10">
    <property type="entry name" value="Tetracycline Repressor, domain 2"/>
    <property type="match status" value="1"/>
</dbReference>
<evidence type="ECO:0000313" key="5">
    <source>
        <dbReference type="Proteomes" id="UP001318301"/>
    </source>
</evidence>
<dbReference type="RefSeq" id="WP_166232720.1">
    <property type="nucleotide sequence ID" value="NZ_CBCSIJ010000011.1"/>
</dbReference>
<evidence type="ECO:0000313" key="4">
    <source>
        <dbReference type="EMBL" id="NGZ45287.1"/>
    </source>
</evidence>
<evidence type="ECO:0000256" key="2">
    <source>
        <dbReference type="PROSITE-ProRule" id="PRU00335"/>
    </source>
</evidence>
<feature type="domain" description="HTH tetR-type" evidence="3">
    <location>
        <begin position="9"/>
        <end position="68"/>
    </location>
</feature>
<dbReference type="SUPFAM" id="SSF46689">
    <property type="entry name" value="Homeodomain-like"/>
    <property type="match status" value="1"/>
</dbReference>
<evidence type="ECO:0000259" key="3">
    <source>
        <dbReference type="PROSITE" id="PS50977"/>
    </source>
</evidence>
<evidence type="ECO:0000256" key="1">
    <source>
        <dbReference type="ARBA" id="ARBA00023125"/>
    </source>
</evidence>
<dbReference type="InterPro" id="IPR009057">
    <property type="entry name" value="Homeodomain-like_sf"/>
</dbReference>
<dbReference type="Pfam" id="PF00440">
    <property type="entry name" value="TetR_N"/>
    <property type="match status" value="1"/>
</dbReference>
<proteinExistence type="predicted"/>
<comment type="caution">
    <text evidence="4">The sequence shown here is derived from an EMBL/GenBank/DDBJ whole genome shotgun (WGS) entry which is preliminary data.</text>
</comment>
<reference evidence="4 5" key="1">
    <citation type="submission" date="2019-02" db="EMBL/GenBank/DDBJ databases">
        <title>Genome of a new Bacteroidetes strain.</title>
        <authorList>
            <person name="Pitt A."/>
        </authorList>
    </citation>
    <scope>NUCLEOTIDE SEQUENCE [LARGE SCALE GENOMIC DNA]</scope>
    <source>
        <strain evidence="4 5">50C-KIRBA</strain>
    </source>
</reference>
<keyword evidence="5" id="KW-1185">Reference proteome</keyword>
<dbReference type="InterPro" id="IPR001647">
    <property type="entry name" value="HTH_TetR"/>
</dbReference>
<dbReference type="Proteomes" id="UP001318301">
    <property type="component" value="Unassembled WGS sequence"/>
</dbReference>
<keyword evidence="1 2" id="KW-0238">DNA-binding</keyword>
<gene>
    <name evidence="4" type="ORF">EWU23_12450</name>
</gene>
<name>A0ABX0F1E6_9BACT</name>